<feature type="domain" description="C2H2-type" evidence="7">
    <location>
        <begin position="50"/>
        <end position="74"/>
    </location>
</feature>
<dbReference type="OrthoDB" id="5977959at2759"/>
<feature type="compositionally biased region" description="Pro residues" evidence="6">
    <location>
        <begin position="127"/>
        <end position="137"/>
    </location>
</feature>
<feature type="non-terminal residue" evidence="8">
    <location>
        <position position="1"/>
    </location>
</feature>
<dbReference type="SUPFAM" id="SSF57667">
    <property type="entry name" value="beta-beta-alpha zinc fingers"/>
    <property type="match status" value="2"/>
</dbReference>
<feature type="compositionally biased region" description="Basic residues" evidence="6">
    <location>
        <begin position="143"/>
        <end position="153"/>
    </location>
</feature>
<evidence type="ECO:0000259" key="7">
    <source>
        <dbReference type="PROSITE" id="PS50157"/>
    </source>
</evidence>
<dbReference type="PANTHER" id="PTHR14003:SF19">
    <property type="entry name" value="YY2 TRANSCRIPTION FACTOR"/>
    <property type="match status" value="1"/>
</dbReference>
<dbReference type="InterPro" id="IPR036236">
    <property type="entry name" value="Znf_C2H2_sf"/>
</dbReference>
<gene>
    <name evidence="8" type="ORF">CAPTEDRAFT_108462</name>
</gene>
<dbReference type="OMA" id="ATCLACE"/>
<dbReference type="STRING" id="283909.R7U769"/>
<keyword evidence="10" id="KW-1185">Reference proteome</keyword>
<dbReference type="GO" id="GO:0000981">
    <property type="term" value="F:DNA-binding transcription factor activity, RNA polymerase II-specific"/>
    <property type="evidence" value="ECO:0007669"/>
    <property type="project" value="TreeGrafter"/>
</dbReference>
<dbReference type="EMBL" id="AMQN01001949">
    <property type="status" value="NOT_ANNOTATED_CDS"/>
    <property type="molecule type" value="Genomic_DNA"/>
</dbReference>
<reference evidence="8 10" key="2">
    <citation type="journal article" date="2013" name="Nature">
        <title>Insights into bilaterian evolution from three spiralian genomes.</title>
        <authorList>
            <person name="Simakov O."/>
            <person name="Marletaz F."/>
            <person name="Cho S.J."/>
            <person name="Edsinger-Gonzales E."/>
            <person name="Havlak P."/>
            <person name="Hellsten U."/>
            <person name="Kuo D.H."/>
            <person name="Larsson T."/>
            <person name="Lv J."/>
            <person name="Arendt D."/>
            <person name="Savage R."/>
            <person name="Osoegawa K."/>
            <person name="de Jong P."/>
            <person name="Grimwood J."/>
            <person name="Chapman J.A."/>
            <person name="Shapiro H."/>
            <person name="Aerts A."/>
            <person name="Otillar R.P."/>
            <person name="Terry A.Y."/>
            <person name="Boore J.L."/>
            <person name="Grigoriev I.V."/>
            <person name="Lindberg D.R."/>
            <person name="Seaver E.C."/>
            <person name="Weisblat D.A."/>
            <person name="Putnam N.H."/>
            <person name="Rokhsar D.S."/>
        </authorList>
    </citation>
    <scope>NUCLEOTIDE SEQUENCE</scope>
    <source>
        <strain evidence="8 10">I ESC-2004</strain>
    </source>
</reference>
<keyword evidence="4" id="KW-0862">Zinc</keyword>
<dbReference type="GO" id="GO:0031519">
    <property type="term" value="C:PcG protein complex"/>
    <property type="evidence" value="ECO:0007669"/>
    <property type="project" value="TreeGrafter"/>
</dbReference>
<evidence type="ECO:0000256" key="2">
    <source>
        <dbReference type="ARBA" id="ARBA00022737"/>
    </source>
</evidence>
<dbReference type="Gene3D" id="3.30.160.60">
    <property type="entry name" value="Classic Zinc Finger"/>
    <property type="match status" value="2"/>
</dbReference>
<dbReference type="EnsemblMetazoa" id="CapteT108462">
    <property type="protein sequence ID" value="CapteP108462"/>
    <property type="gene ID" value="CapteG108462"/>
</dbReference>
<dbReference type="Pfam" id="PF00096">
    <property type="entry name" value="zf-C2H2"/>
    <property type="match status" value="1"/>
</dbReference>
<evidence type="ECO:0000256" key="4">
    <source>
        <dbReference type="ARBA" id="ARBA00022833"/>
    </source>
</evidence>
<evidence type="ECO:0000256" key="3">
    <source>
        <dbReference type="ARBA" id="ARBA00022771"/>
    </source>
</evidence>
<organism evidence="8">
    <name type="scientific">Capitella teleta</name>
    <name type="common">Polychaete worm</name>
    <dbReference type="NCBI Taxonomy" id="283909"/>
    <lineage>
        <taxon>Eukaryota</taxon>
        <taxon>Metazoa</taxon>
        <taxon>Spiralia</taxon>
        <taxon>Lophotrochozoa</taxon>
        <taxon>Annelida</taxon>
        <taxon>Polychaeta</taxon>
        <taxon>Sedentaria</taxon>
        <taxon>Scolecida</taxon>
        <taxon>Capitellidae</taxon>
        <taxon>Capitella</taxon>
    </lineage>
</organism>
<evidence type="ECO:0000313" key="8">
    <source>
        <dbReference type="EMBL" id="ELT99521.1"/>
    </source>
</evidence>
<dbReference type="GO" id="GO:0008270">
    <property type="term" value="F:zinc ion binding"/>
    <property type="evidence" value="ECO:0007669"/>
    <property type="project" value="UniProtKB-KW"/>
</dbReference>
<dbReference type="PROSITE" id="PS50157">
    <property type="entry name" value="ZINC_FINGER_C2H2_2"/>
    <property type="match status" value="2"/>
</dbReference>
<evidence type="ECO:0000313" key="10">
    <source>
        <dbReference type="Proteomes" id="UP000014760"/>
    </source>
</evidence>
<keyword evidence="1" id="KW-0479">Metal-binding</keyword>
<proteinExistence type="predicted"/>
<dbReference type="EMBL" id="KB306824">
    <property type="protein sequence ID" value="ELT99521.1"/>
    <property type="molecule type" value="Genomic_DNA"/>
</dbReference>
<feature type="domain" description="C2H2-type" evidence="7">
    <location>
        <begin position="22"/>
        <end position="49"/>
    </location>
</feature>
<feature type="region of interest" description="Disordered" evidence="6">
    <location>
        <begin position="106"/>
        <end position="153"/>
    </location>
</feature>
<evidence type="ECO:0000256" key="6">
    <source>
        <dbReference type="SAM" id="MobiDB-lite"/>
    </source>
</evidence>
<accession>R7U769</accession>
<dbReference type="PROSITE" id="PS00028">
    <property type="entry name" value="ZINC_FINGER_C2H2_1"/>
    <property type="match status" value="1"/>
</dbReference>
<dbReference type="GO" id="GO:0005667">
    <property type="term" value="C:transcription regulator complex"/>
    <property type="evidence" value="ECO:0007669"/>
    <property type="project" value="TreeGrafter"/>
</dbReference>
<dbReference type="FunFam" id="3.30.160.60:FF:000656">
    <property type="entry name" value="Zinc finger protein 541"/>
    <property type="match status" value="1"/>
</dbReference>
<keyword evidence="3 5" id="KW-0863">Zinc-finger</keyword>
<sequence length="153" mass="17173">KLFNNSSALAKHKLTHSDERKYVCPICSKAFKRQDHLNGHMMTHRSKKPFECTYEGCDKSYCDARSLRRHLENHHQATLEAAAGSAESTVFQFDPQYRQQFTANYAPGGHVDPQRSPGYLNQVSPISPAPGCQPPGSPIHRNSIGHKPHPLIE</sequence>
<evidence type="ECO:0000313" key="9">
    <source>
        <dbReference type="EnsemblMetazoa" id="CapteP108462"/>
    </source>
</evidence>
<dbReference type="GO" id="GO:0000785">
    <property type="term" value="C:chromatin"/>
    <property type="evidence" value="ECO:0007669"/>
    <property type="project" value="TreeGrafter"/>
</dbReference>
<dbReference type="GO" id="GO:0000978">
    <property type="term" value="F:RNA polymerase II cis-regulatory region sequence-specific DNA binding"/>
    <property type="evidence" value="ECO:0007669"/>
    <property type="project" value="TreeGrafter"/>
</dbReference>
<dbReference type="Pfam" id="PF13912">
    <property type="entry name" value="zf-C2H2_6"/>
    <property type="match status" value="1"/>
</dbReference>
<dbReference type="AlphaFoldDB" id="R7U769"/>
<dbReference type="SMART" id="SM00355">
    <property type="entry name" value="ZnF_C2H2"/>
    <property type="match status" value="2"/>
</dbReference>
<keyword evidence="2" id="KW-0677">Repeat</keyword>
<dbReference type="InterPro" id="IPR013087">
    <property type="entry name" value="Znf_C2H2_type"/>
</dbReference>
<name>R7U769_CAPTE</name>
<reference evidence="9" key="3">
    <citation type="submission" date="2015-06" db="UniProtKB">
        <authorList>
            <consortium name="EnsemblMetazoa"/>
        </authorList>
    </citation>
    <scope>IDENTIFICATION</scope>
</reference>
<dbReference type="HOGENOM" id="CLU_134619_0_0_1"/>
<evidence type="ECO:0000256" key="1">
    <source>
        <dbReference type="ARBA" id="ARBA00022723"/>
    </source>
</evidence>
<reference evidence="10" key="1">
    <citation type="submission" date="2012-12" db="EMBL/GenBank/DDBJ databases">
        <authorList>
            <person name="Hellsten U."/>
            <person name="Grimwood J."/>
            <person name="Chapman J.A."/>
            <person name="Shapiro H."/>
            <person name="Aerts A."/>
            <person name="Otillar R.P."/>
            <person name="Terry A.Y."/>
            <person name="Boore J.L."/>
            <person name="Simakov O."/>
            <person name="Marletaz F."/>
            <person name="Cho S.-J."/>
            <person name="Edsinger-Gonzales E."/>
            <person name="Havlak P."/>
            <person name="Kuo D.-H."/>
            <person name="Larsson T."/>
            <person name="Lv J."/>
            <person name="Arendt D."/>
            <person name="Savage R."/>
            <person name="Osoegawa K."/>
            <person name="de Jong P."/>
            <person name="Lindberg D.R."/>
            <person name="Seaver E.C."/>
            <person name="Weisblat D.A."/>
            <person name="Putnam N.H."/>
            <person name="Grigoriev I.V."/>
            <person name="Rokhsar D.S."/>
        </authorList>
    </citation>
    <scope>NUCLEOTIDE SEQUENCE</scope>
    <source>
        <strain evidence="10">I ESC-2004</strain>
    </source>
</reference>
<dbReference type="Proteomes" id="UP000014760">
    <property type="component" value="Unassembled WGS sequence"/>
</dbReference>
<protein>
    <recommendedName>
        <fullName evidence="7">C2H2-type domain-containing protein</fullName>
    </recommendedName>
</protein>
<evidence type="ECO:0000256" key="5">
    <source>
        <dbReference type="PROSITE-ProRule" id="PRU00042"/>
    </source>
</evidence>
<dbReference type="PANTHER" id="PTHR14003">
    <property type="entry name" value="TRANSCRIPTIONAL REPRESSOR PROTEIN YY"/>
    <property type="match status" value="1"/>
</dbReference>